<dbReference type="OrthoDB" id="5812445at2"/>
<dbReference type="Proteomes" id="UP000186026">
    <property type="component" value="Unassembled WGS sequence"/>
</dbReference>
<proteinExistence type="predicted"/>
<organism evidence="1 2">
    <name type="scientific">Belliella pelovolcani</name>
    <dbReference type="NCBI Taxonomy" id="529505"/>
    <lineage>
        <taxon>Bacteria</taxon>
        <taxon>Pseudomonadati</taxon>
        <taxon>Bacteroidota</taxon>
        <taxon>Cytophagia</taxon>
        <taxon>Cytophagales</taxon>
        <taxon>Cyclobacteriaceae</taxon>
        <taxon>Belliella</taxon>
    </lineage>
</organism>
<dbReference type="RefSeq" id="WP_076503140.1">
    <property type="nucleotide sequence ID" value="NZ_FTOP01000031.1"/>
</dbReference>
<dbReference type="AlphaFoldDB" id="A0A1N7Q530"/>
<gene>
    <name evidence="1" type="ORF">SAMN05421761_1316</name>
</gene>
<name>A0A1N7Q530_9BACT</name>
<keyword evidence="2" id="KW-1185">Reference proteome</keyword>
<reference evidence="2" key="1">
    <citation type="submission" date="2017-01" db="EMBL/GenBank/DDBJ databases">
        <authorList>
            <person name="Varghese N."/>
            <person name="Submissions S."/>
        </authorList>
    </citation>
    <scope>NUCLEOTIDE SEQUENCE [LARGE SCALE GENOMIC DNA]</scope>
    <source>
        <strain evidence="2">DSM 46698</strain>
    </source>
</reference>
<sequence>MADVTKISLPQPDPFNIQAVKRYVFNETGNIMMVSTDEKSDTIQQSVRDVFAEVSVFFAAMTKAISQSKNPYGKKDSNGNLPYYSLYNYDALEAVIDGSGYFVHVNETDISYSTSSWGANFSKELIEAVLGLATGSGELSFAAAMVGTMGKEGVNISGQSSSINSKVANIIFVCEYLMGMPIVSALVVTADTKTVSQTVKLGPCFKEQSSTTTMVVHKDTYMFITPSFIKQYAGDLGSIMNDPEYLKLIMQLESLVERIPTIIGVYEMPSNADPIPVQNGDTLKLTSTYVILGEYLGKSVKDKSSLGFEPTNSTLQINPSTWNDDGIKFTVGNTSEDSAIASIIVTLDNGTTLNAGSFSIEGKTK</sequence>
<accession>A0A1N7Q530</accession>
<evidence type="ECO:0000313" key="2">
    <source>
        <dbReference type="Proteomes" id="UP000186026"/>
    </source>
</evidence>
<evidence type="ECO:0000313" key="1">
    <source>
        <dbReference type="EMBL" id="SIT17958.1"/>
    </source>
</evidence>
<protein>
    <submittedName>
        <fullName evidence="1">Uncharacterized protein</fullName>
    </submittedName>
</protein>
<dbReference type="EMBL" id="FTOP01000031">
    <property type="protein sequence ID" value="SIT17958.1"/>
    <property type="molecule type" value="Genomic_DNA"/>
</dbReference>
<dbReference type="STRING" id="529505.SAMN05421761_1316"/>